<feature type="domain" description="YcxB-like C-terminal" evidence="2">
    <location>
        <begin position="128"/>
        <end position="177"/>
    </location>
</feature>
<accession>A0A4R5MJ43</accession>
<dbReference type="AlphaFoldDB" id="A0A4R5MJ43"/>
<keyword evidence="1" id="KW-0472">Membrane</keyword>
<feature type="transmembrane region" description="Helical" evidence="1">
    <location>
        <begin position="65"/>
        <end position="90"/>
    </location>
</feature>
<dbReference type="RefSeq" id="WP_133263200.1">
    <property type="nucleotide sequence ID" value="NZ_SJCY01000009.1"/>
</dbReference>
<dbReference type="OrthoDB" id="777366at2"/>
<evidence type="ECO:0000313" key="4">
    <source>
        <dbReference type="Proteomes" id="UP000295668"/>
    </source>
</evidence>
<gene>
    <name evidence="3" type="ORF">EZJ43_13290</name>
</gene>
<proteinExistence type="predicted"/>
<keyword evidence="1" id="KW-1133">Transmembrane helix</keyword>
<feature type="transmembrane region" description="Helical" evidence="1">
    <location>
        <begin position="31"/>
        <end position="53"/>
    </location>
</feature>
<name>A0A4R5MJ43_9SPHI</name>
<dbReference type="EMBL" id="SJCY01000009">
    <property type="protein sequence ID" value="TDG35590.1"/>
    <property type="molecule type" value="Genomic_DNA"/>
</dbReference>
<protein>
    <recommendedName>
        <fullName evidence="2">YcxB-like C-terminal domain-containing protein</fullName>
    </recommendedName>
</protein>
<sequence>MQDTTIEFEYTEALVKSLYRFTFLPKIKFNFFLKFVPLFFVVVSLMLILGSGISDPFVVKTFAFIKFMAIILAVVWGFWLCVILIAIFWLPKVAVKTTESFQGRFKLILTDDDLHVTQLVTQKNFEKNADVRVKWPAFTMKAENDKLIILYQNRKLYPIPKSSFKTMIELEEFRGFLSAQNHIKPKNIYRTVLWG</sequence>
<evidence type="ECO:0000259" key="2">
    <source>
        <dbReference type="Pfam" id="PF14317"/>
    </source>
</evidence>
<organism evidence="3 4">
    <name type="scientific">Pedobacter changchengzhani</name>
    <dbReference type="NCBI Taxonomy" id="2529274"/>
    <lineage>
        <taxon>Bacteria</taxon>
        <taxon>Pseudomonadati</taxon>
        <taxon>Bacteroidota</taxon>
        <taxon>Sphingobacteriia</taxon>
        <taxon>Sphingobacteriales</taxon>
        <taxon>Sphingobacteriaceae</taxon>
        <taxon>Pedobacter</taxon>
    </lineage>
</organism>
<reference evidence="3 4" key="1">
    <citation type="submission" date="2019-02" db="EMBL/GenBank/DDBJ databases">
        <title>Pedobacter sp. nov., a novel speices isolated from soil of pinguins habitat in Antarcitica.</title>
        <authorList>
            <person name="He R.-H."/>
        </authorList>
    </citation>
    <scope>NUCLEOTIDE SEQUENCE [LARGE SCALE GENOMIC DNA]</scope>
    <source>
        <strain evidence="3 4">E01020</strain>
    </source>
</reference>
<dbReference type="Pfam" id="PF14317">
    <property type="entry name" value="YcxB"/>
    <property type="match status" value="1"/>
</dbReference>
<dbReference type="Proteomes" id="UP000295668">
    <property type="component" value="Unassembled WGS sequence"/>
</dbReference>
<dbReference type="InterPro" id="IPR025588">
    <property type="entry name" value="YcxB-like_C"/>
</dbReference>
<comment type="caution">
    <text evidence="3">The sequence shown here is derived from an EMBL/GenBank/DDBJ whole genome shotgun (WGS) entry which is preliminary data.</text>
</comment>
<evidence type="ECO:0000313" key="3">
    <source>
        <dbReference type="EMBL" id="TDG35590.1"/>
    </source>
</evidence>
<evidence type="ECO:0000256" key="1">
    <source>
        <dbReference type="SAM" id="Phobius"/>
    </source>
</evidence>
<keyword evidence="1" id="KW-0812">Transmembrane</keyword>
<keyword evidence="4" id="KW-1185">Reference proteome</keyword>